<dbReference type="EMBL" id="LGRX02033019">
    <property type="protein sequence ID" value="KAK3243256.1"/>
    <property type="molecule type" value="Genomic_DNA"/>
</dbReference>
<feature type="compositionally biased region" description="Gly residues" evidence="1">
    <location>
        <begin position="146"/>
        <end position="166"/>
    </location>
</feature>
<gene>
    <name evidence="2" type="ORF">CYMTET_47080</name>
</gene>
<keyword evidence="3" id="KW-1185">Reference proteome</keyword>
<feature type="region of interest" description="Disordered" evidence="1">
    <location>
        <begin position="143"/>
        <end position="166"/>
    </location>
</feature>
<evidence type="ECO:0000313" key="2">
    <source>
        <dbReference type="EMBL" id="KAK3243256.1"/>
    </source>
</evidence>
<proteinExistence type="predicted"/>
<evidence type="ECO:0000313" key="3">
    <source>
        <dbReference type="Proteomes" id="UP001190700"/>
    </source>
</evidence>
<feature type="compositionally biased region" description="Basic and acidic residues" evidence="1">
    <location>
        <begin position="1"/>
        <end position="29"/>
    </location>
</feature>
<name>A0AAE0BUX3_9CHLO</name>
<dbReference type="AlphaFoldDB" id="A0AAE0BUX3"/>
<protein>
    <submittedName>
        <fullName evidence="2">Uncharacterized protein</fullName>
    </submittedName>
</protein>
<feature type="compositionally biased region" description="Gly residues" evidence="1">
    <location>
        <begin position="41"/>
        <end position="52"/>
    </location>
</feature>
<feature type="region of interest" description="Disordered" evidence="1">
    <location>
        <begin position="1"/>
        <end position="84"/>
    </location>
</feature>
<organism evidence="2 3">
    <name type="scientific">Cymbomonas tetramitiformis</name>
    <dbReference type="NCBI Taxonomy" id="36881"/>
    <lineage>
        <taxon>Eukaryota</taxon>
        <taxon>Viridiplantae</taxon>
        <taxon>Chlorophyta</taxon>
        <taxon>Pyramimonadophyceae</taxon>
        <taxon>Pyramimonadales</taxon>
        <taxon>Pyramimonadaceae</taxon>
        <taxon>Cymbomonas</taxon>
    </lineage>
</organism>
<dbReference type="Proteomes" id="UP001190700">
    <property type="component" value="Unassembled WGS sequence"/>
</dbReference>
<sequence length="166" mass="16609">MQGRRGRPEEKRGREVCKRDKEAGEDGRWQRRKPKEAAVETGGGGGGGGGDGGGRRVAMEEVGGEEGRVQAGNGGSGRVGEEVQDATGRAWRRLGEAMEVGWWSVCGGGRGFGGSGGGRTHGEMEAEEALVTVGVVGAEVGEEVVEGGGGGGEHGGGGGGGDGGYK</sequence>
<comment type="caution">
    <text evidence="2">The sequence shown here is derived from an EMBL/GenBank/DDBJ whole genome shotgun (WGS) entry which is preliminary data.</text>
</comment>
<reference evidence="2 3" key="1">
    <citation type="journal article" date="2015" name="Genome Biol. Evol.">
        <title>Comparative Genomics of a Bacterivorous Green Alga Reveals Evolutionary Causalities and Consequences of Phago-Mixotrophic Mode of Nutrition.</title>
        <authorList>
            <person name="Burns J.A."/>
            <person name="Paasch A."/>
            <person name="Narechania A."/>
            <person name="Kim E."/>
        </authorList>
    </citation>
    <scope>NUCLEOTIDE SEQUENCE [LARGE SCALE GENOMIC DNA]</scope>
    <source>
        <strain evidence="2 3">PLY_AMNH</strain>
    </source>
</reference>
<accession>A0AAE0BUX3</accession>
<evidence type="ECO:0000256" key="1">
    <source>
        <dbReference type="SAM" id="MobiDB-lite"/>
    </source>
</evidence>